<proteinExistence type="predicted"/>
<accession>A0A1T4Y4J8</accession>
<organism evidence="1 2">
    <name type="scientific">Prosthecobacter debontii</name>
    <dbReference type="NCBI Taxonomy" id="48467"/>
    <lineage>
        <taxon>Bacteria</taxon>
        <taxon>Pseudomonadati</taxon>
        <taxon>Verrucomicrobiota</taxon>
        <taxon>Verrucomicrobiia</taxon>
        <taxon>Verrucomicrobiales</taxon>
        <taxon>Verrucomicrobiaceae</taxon>
        <taxon>Prosthecobacter</taxon>
    </lineage>
</organism>
<dbReference type="RefSeq" id="WP_078813656.1">
    <property type="nucleotide sequence ID" value="NZ_FUYE01000007.1"/>
</dbReference>
<sequence>MSFLKRFEVWLLIVLSLAAAIWVFTTDSDSISEGAPEPITAEASAEPTLKIHRCTLERDYGNARLDIELRYRNASPRPLILLAPDVKLLTAEGKEVPPFILPVEKPAQIPAQTAQDVRLRYWLDKTHLQGPLTLEIRGEKAEIKSATAIELDTLENHQPKTWTGSVK</sequence>
<dbReference type="AlphaFoldDB" id="A0A1T4Y4J8"/>
<dbReference type="STRING" id="48467.SAMN02745166_02459"/>
<dbReference type="EMBL" id="FUYE01000007">
    <property type="protein sequence ID" value="SKA96742.1"/>
    <property type="molecule type" value="Genomic_DNA"/>
</dbReference>
<evidence type="ECO:0000313" key="2">
    <source>
        <dbReference type="Proteomes" id="UP000190774"/>
    </source>
</evidence>
<dbReference type="OrthoDB" id="193046at2"/>
<evidence type="ECO:0000313" key="1">
    <source>
        <dbReference type="EMBL" id="SKA96742.1"/>
    </source>
</evidence>
<reference evidence="2" key="1">
    <citation type="submission" date="2017-02" db="EMBL/GenBank/DDBJ databases">
        <authorList>
            <person name="Varghese N."/>
            <person name="Submissions S."/>
        </authorList>
    </citation>
    <scope>NUCLEOTIDE SEQUENCE [LARGE SCALE GENOMIC DNA]</scope>
    <source>
        <strain evidence="2">ATCC 700200</strain>
    </source>
</reference>
<gene>
    <name evidence="1" type="ORF">SAMN02745166_02459</name>
</gene>
<dbReference type="Proteomes" id="UP000190774">
    <property type="component" value="Unassembled WGS sequence"/>
</dbReference>
<name>A0A1T4Y4J8_9BACT</name>
<keyword evidence="2" id="KW-1185">Reference proteome</keyword>
<protein>
    <submittedName>
        <fullName evidence="1">Uncharacterized protein</fullName>
    </submittedName>
</protein>